<protein>
    <submittedName>
        <fullName evidence="1">Uncharacterized protein</fullName>
    </submittedName>
</protein>
<dbReference type="EMBL" id="QQBC01000010">
    <property type="protein sequence ID" value="RDI63581.1"/>
    <property type="molecule type" value="Genomic_DNA"/>
</dbReference>
<gene>
    <name evidence="1" type="ORF">DFR76_110278</name>
</gene>
<dbReference type="STRING" id="1210086.GCA_001613105_05858"/>
<dbReference type="AlphaFoldDB" id="A0A370I070"/>
<accession>A0A370I070</accession>
<dbReference type="Proteomes" id="UP000254869">
    <property type="component" value="Unassembled WGS sequence"/>
</dbReference>
<name>A0A370I070_9NOCA</name>
<reference evidence="1 2" key="1">
    <citation type="submission" date="2018-07" db="EMBL/GenBank/DDBJ databases">
        <title>Genomic Encyclopedia of Type Strains, Phase IV (KMG-IV): sequencing the most valuable type-strain genomes for metagenomic binning, comparative biology and taxonomic classification.</title>
        <authorList>
            <person name="Goeker M."/>
        </authorList>
    </citation>
    <scope>NUCLEOTIDE SEQUENCE [LARGE SCALE GENOMIC DNA]</scope>
    <source>
        <strain evidence="1 2">DSM 44290</strain>
    </source>
</reference>
<keyword evidence="2" id="KW-1185">Reference proteome</keyword>
<evidence type="ECO:0000313" key="1">
    <source>
        <dbReference type="EMBL" id="RDI63581.1"/>
    </source>
</evidence>
<comment type="caution">
    <text evidence="1">The sequence shown here is derived from an EMBL/GenBank/DDBJ whole genome shotgun (WGS) entry which is preliminary data.</text>
</comment>
<sequence>MYDVRLLRAYYAGMGFEWPDWALAHLAGVEPQEVRQVLGAIRRWPRLADDSNVTVLSIWARTVDGRPLIVVTRQTDQWTWLIVGAREMRADELTVFEHWEQENR</sequence>
<proteinExistence type="predicted"/>
<evidence type="ECO:0000313" key="2">
    <source>
        <dbReference type="Proteomes" id="UP000254869"/>
    </source>
</evidence>
<organism evidence="1 2">
    <name type="scientific">Nocardia pseudobrasiliensis</name>
    <dbReference type="NCBI Taxonomy" id="45979"/>
    <lineage>
        <taxon>Bacteria</taxon>
        <taxon>Bacillati</taxon>
        <taxon>Actinomycetota</taxon>
        <taxon>Actinomycetes</taxon>
        <taxon>Mycobacteriales</taxon>
        <taxon>Nocardiaceae</taxon>
        <taxon>Nocardia</taxon>
    </lineage>
</organism>